<dbReference type="Pfam" id="PF12937">
    <property type="entry name" value="F-box-like"/>
    <property type="match status" value="1"/>
</dbReference>
<proteinExistence type="predicted"/>
<dbReference type="CDD" id="cd09917">
    <property type="entry name" value="F-box_SF"/>
    <property type="match status" value="1"/>
</dbReference>
<protein>
    <recommendedName>
        <fullName evidence="1">F-box domain-containing protein</fullName>
    </recommendedName>
</protein>
<dbReference type="InterPro" id="IPR036047">
    <property type="entry name" value="F-box-like_dom_sf"/>
</dbReference>
<keyword evidence="3" id="KW-1185">Reference proteome</keyword>
<dbReference type="SMART" id="SM00256">
    <property type="entry name" value="FBOX"/>
    <property type="match status" value="1"/>
</dbReference>
<dbReference type="Gene3D" id="1.20.1280.50">
    <property type="match status" value="1"/>
</dbReference>
<evidence type="ECO:0000313" key="3">
    <source>
        <dbReference type="Proteomes" id="UP000054107"/>
    </source>
</evidence>
<organism evidence="2 3">
    <name type="scientific">Parasitella parasitica</name>
    <dbReference type="NCBI Taxonomy" id="35722"/>
    <lineage>
        <taxon>Eukaryota</taxon>
        <taxon>Fungi</taxon>
        <taxon>Fungi incertae sedis</taxon>
        <taxon>Mucoromycota</taxon>
        <taxon>Mucoromycotina</taxon>
        <taxon>Mucoromycetes</taxon>
        <taxon>Mucorales</taxon>
        <taxon>Mucorineae</taxon>
        <taxon>Mucoraceae</taxon>
        <taxon>Parasitella</taxon>
    </lineage>
</organism>
<dbReference type="SUPFAM" id="SSF52058">
    <property type="entry name" value="L domain-like"/>
    <property type="match status" value="1"/>
</dbReference>
<dbReference type="Proteomes" id="UP000054107">
    <property type="component" value="Unassembled WGS sequence"/>
</dbReference>
<evidence type="ECO:0000313" key="2">
    <source>
        <dbReference type="EMBL" id="CEP06999.1"/>
    </source>
</evidence>
<dbReference type="InterPro" id="IPR001810">
    <property type="entry name" value="F-box_dom"/>
</dbReference>
<dbReference type="SUPFAM" id="SSF81383">
    <property type="entry name" value="F-box domain"/>
    <property type="match status" value="1"/>
</dbReference>
<evidence type="ECO:0000259" key="1">
    <source>
        <dbReference type="PROSITE" id="PS50181"/>
    </source>
</evidence>
<accession>A0A0B7MVX2</accession>
<name>A0A0B7MVX2_9FUNG</name>
<gene>
    <name evidence="2" type="primary">PARPA_00268.1 scaffold 610</name>
</gene>
<dbReference type="InterPro" id="IPR032675">
    <property type="entry name" value="LRR_dom_sf"/>
</dbReference>
<dbReference type="OrthoDB" id="2203399at2759"/>
<dbReference type="EMBL" id="LN718954">
    <property type="protein sequence ID" value="CEP06999.1"/>
    <property type="molecule type" value="Genomic_DNA"/>
</dbReference>
<feature type="domain" description="F-box" evidence="1">
    <location>
        <begin position="1"/>
        <end position="44"/>
    </location>
</feature>
<dbReference type="AlphaFoldDB" id="A0A0B7MVX2"/>
<dbReference type="PROSITE" id="PS50181">
    <property type="entry name" value="FBOX"/>
    <property type="match status" value="1"/>
</dbReference>
<dbReference type="Gene3D" id="3.80.10.10">
    <property type="entry name" value="Ribonuclease Inhibitor"/>
    <property type="match status" value="2"/>
</dbReference>
<sequence length="619" mass="71836">MDKLPFEIFTYIIQFLDHDDRLTCSQVCGLWYNYIQRSHLLIEIVVCNDLAKDTRIKQYFKQKTQLGKKVATFEYNLAGELPAINLVQLTEIVPYIKRFHLFTNDNTLYNCINSKGRKLAPRFRDSSTVADFQRGVYEGRLNEKFEGWSETLESIEETSTNMLSAFMLNCSAQPFKRLTRLWLNYSNIAASKLASGMYYLLNGLQQAPTLTEITFNHTHINIGQLDILHRHCPHLRQLRLEYVYISNHPSARGQRFIYDVPALHYLPVEASATMKNVDIVSSNIVSGTPLLSYMALKYKQAERIVCNVLNEQRESMSDAYRDQANRLLVSCTKLKHFDTNLFSYTPPFLRLLDSQGVNNISTFNIDYGDDIENFVVLCTIDSYKKALKDLTMSVAYYPDRFNDILLNLANLTKLHLQSYGDRSNEPGYSTLTDHAYYEASILPFNVLLNGLEHLEEIDLGGFHITLDREERTQHNIKEITLTECTLASFISDDEKILFSPCNYISTCCLQLQHLKLCGYWSYDPQESEVKLKLFDHTQLSSVQVFIDTSCPYIRHLDSDGAEIWFEIQRADQHQEIEYTQKRDKIPRLVLDNNLYFTIECADSSLFYTPKVYHQEPYLF</sequence>
<reference evidence="2 3" key="1">
    <citation type="submission" date="2014-09" db="EMBL/GenBank/DDBJ databases">
        <authorList>
            <person name="Ellenberger Sabrina"/>
        </authorList>
    </citation>
    <scope>NUCLEOTIDE SEQUENCE [LARGE SCALE GENOMIC DNA]</scope>
    <source>
        <strain evidence="2 3">CBS 412.66</strain>
    </source>
</reference>